<proteinExistence type="predicted"/>
<organism evidence="2 3">
    <name type="scientific">Reticulomyxa filosa</name>
    <dbReference type="NCBI Taxonomy" id="46433"/>
    <lineage>
        <taxon>Eukaryota</taxon>
        <taxon>Sar</taxon>
        <taxon>Rhizaria</taxon>
        <taxon>Retaria</taxon>
        <taxon>Foraminifera</taxon>
        <taxon>Monothalamids</taxon>
        <taxon>Reticulomyxidae</taxon>
        <taxon>Reticulomyxa</taxon>
    </lineage>
</organism>
<dbReference type="InterPro" id="IPR045114">
    <property type="entry name" value="Csn12-like"/>
</dbReference>
<dbReference type="EMBL" id="ASPP01004357">
    <property type="protein sequence ID" value="ETO32253.1"/>
    <property type="molecule type" value="Genomic_DNA"/>
</dbReference>
<dbReference type="Gene3D" id="1.10.10.10">
    <property type="entry name" value="Winged helix-like DNA-binding domain superfamily/Winged helix DNA-binding domain"/>
    <property type="match status" value="1"/>
</dbReference>
<reference evidence="2 3" key="1">
    <citation type="journal article" date="2013" name="Curr. Biol.">
        <title>The Genome of the Foraminiferan Reticulomyxa filosa.</title>
        <authorList>
            <person name="Glockner G."/>
            <person name="Hulsmann N."/>
            <person name="Schleicher M."/>
            <person name="Noegel A.A."/>
            <person name="Eichinger L."/>
            <person name="Gallinger C."/>
            <person name="Pawlowski J."/>
            <person name="Sierra R."/>
            <person name="Euteneuer U."/>
            <person name="Pillet L."/>
            <person name="Moustafa A."/>
            <person name="Platzer M."/>
            <person name="Groth M."/>
            <person name="Szafranski K."/>
            <person name="Schliwa M."/>
        </authorList>
    </citation>
    <scope>NUCLEOTIDE SEQUENCE [LARGE SCALE GENOMIC DNA]</scope>
</reference>
<dbReference type="InterPro" id="IPR036388">
    <property type="entry name" value="WH-like_DNA-bd_sf"/>
</dbReference>
<dbReference type="GO" id="GO:0003723">
    <property type="term" value="F:RNA binding"/>
    <property type="evidence" value="ECO:0007669"/>
    <property type="project" value="InterPro"/>
</dbReference>
<accession>X6P289</accession>
<keyword evidence="1" id="KW-0472">Membrane</keyword>
<dbReference type="Proteomes" id="UP000023152">
    <property type="component" value="Unassembled WGS sequence"/>
</dbReference>
<keyword evidence="3" id="KW-1185">Reference proteome</keyword>
<dbReference type="GO" id="GO:0016973">
    <property type="term" value="P:poly(A)+ mRNA export from nucleus"/>
    <property type="evidence" value="ECO:0007669"/>
    <property type="project" value="TreeGrafter"/>
</dbReference>
<dbReference type="AlphaFoldDB" id="X6P289"/>
<evidence type="ECO:0000313" key="2">
    <source>
        <dbReference type="EMBL" id="ETO32253.1"/>
    </source>
</evidence>
<name>X6P289_RETFI</name>
<feature type="transmembrane region" description="Helical" evidence="1">
    <location>
        <begin position="335"/>
        <end position="353"/>
    </location>
</feature>
<dbReference type="PANTHER" id="PTHR12732">
    <property type="entry name" value="UNCHARACTERIZED PROTEASOME COMPONENT REGION PCI-CONTAINING"/>
    <property type="match status" value="1"/>
</dbReference>
<sequence>MVDETAMNRDDEVWYLAVINVILSSYCDVSIQYHNDLIAQEDEQEITDNQTIASASRCICKFVSTMQSDLSSRFASTANGQEMSLFSLGNHNKLTLTHGLFSTINKLIKVNKKDKFVCLFIYIINNETLLASALEAVQQHASIYHKLPLSDVVTHLYYTGRFHASRDRLKEAKQKLVKALELCHPNAVNNKVRILLLLIPIQLLFGVFPKRELLIKYGLLSRFEPIIKALRTGNVMLFRNVLSHYENDFINTECYLILQRSELIVVRQLIYRVYNVRAAFLKQMGGHCNFKKANMIPLKQIVYALQIMNSQYFDIYAKRWCSFHSFFYVHIWRDYNIYCIYIYICMIFLIFFLKKESDDTYVDEDEVECLLSILISKKLLSGYVAQGKALVLGNPPDFPHFADIAHNEWWKTDI</sequence>
<keyword evidence="1" id="KW-1133">Transmembrane helix</keyword>
<gene>
    <name evidence="2" type="ORF">RFI_04862</name>
</gene>
<evidence type="ECO:0008006" key="4">
    <source>
        <dbReference type="Google" id="ProtNLM"/>
    </source>
</evidence>
<evidence type="ECO:0000313" key="3">
    <source>
        <dbReference type="Proteomes" id="UP000023152"/>
    </source>
</evidence>
<comment type="caution">
    <text evidence="2">The sequence shown here is derived from an EMBL/GenBank/DDBJ whole genome shotgun (WGS) entry which is preliminary data.</text>
</comment>
<dbReference type="PANTHER" id="PTHR12732:SF0">
    <property type="entry name" value="PCI DOMAIN-CONTAINING PROTEIN 2"/>
    <property type="match status" value="1"/>
</dbReference>
<dbReference type="GO" id="GO:0070390">
    <property type="term" value="C:transcription export complex 2"/>
    <property type="evidence" value="ECO:0007669"/>
    <property type="project" value="TreeGrafter"/>
</dbReference>
<protein>
    <recommendedName>
        <fullName evidence="4">PCI domain-containing protein</fullName>
    </recommendedName>
</protein>
<keyword evidence="1" id="KW-0812">Transmembrane</keyword>
<dbReference type="OrthoDB" id="10252687at2759"/>
<evidence type="ECO:0000256" key="1">
    <source>
        <dbReference type="SAM" id="Phobius"/>
    </source>
</evidence>
<dbReference type="GO" id="GO:0006368">
    <property type="term" value="P:transcription elongation by RNA polymerase II"/>
    <property type="evidence" value="ECO:0007669"/>
    <property type="project" value="TreeGrafter"/>
</dbReference>
<dbReference type="SMART" id="SM00753">
    <property type="entry name" value="PAM"/>
    <property type="match status" value="1"/>
</dbReference>
<dbReference type="GO" id="GO:0003690">
    <property type="term" value="F:double-stranded DNA binding"/>
    <property type="evidence" value="ECO:0007669"/>
    <property type="project" value="InterPro"/>
</dbReference>
<dbReference type="GO" id="GO:0000973">
    <property type="term" value="P:post-transcriptional tethering of RNA polymerase II gene DNA at nuclear periphery"/>
    <property type="evidence" value="ECO:0007669"/>
    <property type="project" value="TreeGrafter"/>
</dbReference>